<feature type="compositionally biased region" description="Basic and acidic residues" evidence="8">
    <location>
        <begin position="814"/>
        <end position="825"/>
    </location>
</feature>
<dbReference type="FunFam" id="1.20.120.790:FF:000001">
    <property type="entry name" value="Heat shock protein 90 alpha"/>
    <property type="match status" value="1"/>
</dbReference>
<dbReference type="InterPro" id="IPR037196">
    <property type="entry name" value="HSP90_C"/>
</dbReference>
<dbReference type="FunFam" id="3.40.50.11260:FF:000001">
    <property type="entry name" value="Heat shock protein 90 alpha"/>
    <property type="match status" value="1"/>
</dbReference>
<evidence type="ECO:0000256" key="9">
    <source>
        <dbReference type="SAM" id="SignalP"/>
    </source>
</evidence>
<dbReference type="SUPFAM" id="SSF54211">
    <property type="entry name" value="Ribosomal protein S5 domain 2-like"/>
    <property type="match status" value="1"/>
</dbReference>
<dbReference type="Pfam" id="PF13589">
    <property type="entry name" value="HATPase_c_3"/>
    <property type="match status" value="1"/>
</dbReference>
<dbReference type="SUPFAM" id="SSF55874">
    <property type="entry name" value="ATPase domain of HSP90 chaperone/DNA topoisomerase II/histidine kinase"/>
    <property type="match status" value="1"/>
</dbReference>
<feature type="binding site" evidence="7">
    <location>
        <position position="243"/>
    </location>
    <ligand>
        <name>ATP</name>
        <dbReference type="ChEBI" id="CHEBI:30616"/>
    </ligand>
</feature>
<feature type="binding site" evidence="7">
    <location>
        <position position="151"/>
    </location>
    <ligand>
        <name>ATP</name>
        <dbReference type="ChEBI" id="CHEBI:30616"/>
    </ligand>
</feature>
<protein>
    <recommendedName>
        <fullName evidence="10">Histidine kinase/HSP90-like ATPase domain-containing protein</fullName>
    </recommendedName>
</protein>
<feature type="binding site" evidence="7">
    <location>
        <begin position="171"/>
        <end position="172"/>
    </location>
    <ligand>
        <name>ATP</name>
        <dbReference type="ChEBI" id="CHEBI:30616"/>
    </ligand>
</feature>
<feature type="region of interest" description="Disordered" evidence="8">
    <location>
        <begin position="38"/>
        <end position="75"/>
    </location>
</feature>
<dbReference type="Gene3D" id="3.40.50.11260">
    <property type="match status" value="1"/>
</dbReference>
<dbReference type="HAMAP" id="MF_00505">
    <property type="entry name" value="HSP90"/>
    <property type="match status" value="1"/>
</dbReference>
<name>A0A0G4EDS5_VITBC</name>
<dbReference type="GO" id="GO:0016887">
    <property type="term" value="F:ATP hydrolysis activity"/>
    <property type="evidence" value="ECO:0007669"/>
    <property type="project" value="InterPro"/>
</dbReference>
<dbReference type="PIRSF" id="PIRSF002583">
    <property type="entry name" value="Hsp90"/>
    <property type="match status" value="1"/>
</dbReference>
<reference evidence="11 12" key="1">
    <citation type="submission" date="2014-11" db="EMBL/GenBank/DDBJ databases">
        <authorList>
            <person name="Zhu J."/>
            <person name="Qi W."/>
            <person name="Song R."/>
        </authorList>
    </citation>
    <scope>NUCLEOTIDE SEQUENCE [LARGE SCALE GENOMIC DNA]</scope>
</reference>
<feature type="compositionally biased region" description="Basic and acidic residues" evidence="8">
    <location>
        <begin position="49"/>
        <end position="59"/>
    </location>
</feature>
<dbReference type="InterPro" id="IPR019805">
    <property type="entry name" value="Heat_shock_protein_90_CS"/>
</dbReference>
<evidence type="ECO:0000313" key="12">
    <source>
        <dbReference type="Proteomes" id="UP000041254"/>
    </source>
</evidence>
<evidence type="ECO:0000256" key="8">
    <source>
        <dbReference type="SAM" id="MobiDB-lite"/>
    </source>
</evidence>
<dbReference type="CDD" id="cd16927">
    <property type="entry name" value="HATPase_Hsp90-like"/>
    <property type="match status" value="1"/>
</dbReference>
<evidence type="ECO:0000313" key="11">
    <source>
        <dbReference type="EMBL" id="CEL93682.1"/>
    </source>
</evidence>
<dbReference type="AlphaFoldDB" id="A0A0G4EDS5"/>
<keyword evidence="5 7" id="KW-0067">ATP-binding</keyword>
<feature type="region of interest" description="Disordered" evidence="8">
    <location>
        <begin position="786"/>
        <end position="846"/>
    </location>
</feature>
<dbReference type="Gene3D" id="3.30.565.10">
    <property type="entry name" value="Histidine kinase-like ATPase, C-terminal domain"/>
    <property type="match status" value="1"/>
</dbReference>
<dbReference type="GO" id="GO:0140662">
    <property type="term" value="F:ATP-dependent protein folding chaperone"/>
    <property type="evidence" value="ECO:0007669"/>
    <property type="project" value="InterPro"/>
</dbReference>
<keyword evidence="3" id="KW-0963">Cytoplasm</keyword>
<comment type="subcellular location">
    <subcellularLocation>
        <location evidence="1">Cytoplasm</location>
    </subcellularLocation>
</comment>
<dbReference type="InterPro" id="IPR020568">
    <property type="entry name" value="Ribosomal_Su5_D2-typ_SF"/>
</dbReference>
<feature type="region of interest" description="Disordered" evidence="8">
    <location>
        <begin position="481"/>
        <end position="505"/>
    </location>
</feature>
<dbReference type="SUPFAM" id="SSF110942">
    <property type="entry name" value="HSP90 C-terminal domain"/>
    <property type="match status" value="1"/>
</dbReference>
<dbReference type="OrthoDB" id="28737at2759"/>
<organism evidence="11 12">
    <name type="scientific">Vitrella brassicaformis (strain CCMP3155)</name>
    <dbReference type="NCBI Taxonomy" id="1169540"/>
    <lineage>
        <taxon>Eukaryota</taxon>
        <taxon>Sar</taxon>
        <taxon>Alveolata</taxon>
        <taxon>Colpodellida</taxon>
        <taxon>Vitrellaceae</taxon>
        <taxon>Vitrella</taxon>
    </lineage>
</organism>
<evidence type="ECO:0000256" key="4">
    <source>
        <dbReference type="ARBA" id="ARBA00022741"/>
    </source>
</evidence>
<dbReference type="Proteomes" id="UP000041254">
    <property type="component" value="Unassembled WGS sequence"/>
</dbReference>
<sequence>MVRHWLLLGLVALVFLLSLNTVVCEDEDLPEEFAAEGHEGALDDEGEDEPKNKPADGKNMDSMSDEEKEALGKSSENYEFQAEVNRLMDIIINSLYTQKEVFLRETISNAADALEKVRYLSVTDEAVLGDKKDLDIRIEWDSEAKTLSLTDTGIGMTKQDLINNLGTVAKSGTTNFLEAVAGGADVNLIGQFGVGFYSTFLVADKVTVTSKHHDDEQHIWESTADANFRIAKDPRGDTLGRGTRITMHLKEDSTEFLNEYKLRDLAKKFSQFISFPIYLRVEKSKTEEVPVEAEDEEDKKEEDVEVKEEEEGDEGEDKKEKKKKTKSVTKKYWEWEQLNTQKAIWLRPKEEVTDTEYKEFYKSTTKDYQDPLAYTHFNAEGEIEFKSILYIPGRAPMDMFDNYFKQQSQLKLYVRRVLVADQFEDLMPKYLHFMRGVVDSDDLPLNVNREQLQQHKVMKVISKKLVRKTLELFKKLAKEADKKKEEEEEEEEAEGEKEKKDEKPKKDEKSRFDKFYYQFSRNLKLGCYEDDSNRAKIVKLLRFHTSKSLDKQIGLDDYVDRMQENQDTIYYMAGESTDQLMKSPHMQAFKKRDLEVVFLTESMDEPCFQKMLDFEGKKLVSIQKGDIKFDESEDDKKRDKKLKEMYEPLMKWWKNHLKDKIQKVELSKRLVEDPVAVVASQWGYSAYMEKIMKSQAFANNNEVKMMAGQKVLEINPNHPVIKSLLEKIKADEEDKGAKATASMLFDSAMLASGFDVENPTDMAAKLYRYLSMDIGVDPEAPIEEVDVGPLDEDEDEDEEEGDKPSSDAEADVEELIKKAQEKMGDMEGGEEEGGSESTEAPGHDEL</sequence>
<dbReference type="Gene3D" id="1.20.120.790">
    <property type="entry name" value="Heat shock protein 90, C-terminal domain"/>
    <property type="match status" value="1"/>
</dbReference>
<evidence type="ECO:0000256" key="5">
    <source>
        <dbReference type="ARBA" id="ARBA00022840"/>
    </source>
</evidence>
<evidence type="ECO:0000256" key="7">
    <source>
        <dbReference type="PIRSR" id="PIRSR002583-1"/>
    </source>
</evidence>
<feature type="signal peptide" evidence="9">
    <location>
        <begin position="1"/>
        <end position="24"/>
    </location>
</feature>
<dbReference type="InParanoid" id="A0A0G4EDS5"/>
<dbReference type="FunFam" id="3.30.565.10:FF:000005">
    <property type="entry name" value="Heat shock protein 90"/>
    <property type="match status" value="1"/>
</dbReference>
<dbReference type="GO" id="GO:0051082">
    <property type="term" value="F:unfolded protein binding"/>
    <property type="evidence" value="ECO:0007669"/>
    <property type="project" value="InterPro"/>
</dbReference>
<feature type="compositionally biased region" description="Acidic residues" evidence="8">
    <location>
        <begin position="486"/>
        <end position="495"/>
    </location>
</feature>
<evidence type="ECO:0000256" key="6">
    <source>
        <dbReference type="ARBA" id="ARBA00023186"/>
    </source>
</evidence>
<feature type="compositionally biased region" description="Acidic residues" evidence="8">
    <location>
        <begin position="289"/>
        <end position="315"/>
    </location>
</feature>
<keyword evidence="6" id="KW-0143">Chaperone</keyword>
<dbReference type="InterPro" id="IPR036890">
    <property type="entry name" value="HATPase_C_sf"/>
</dbReference>
<keyword evidence="9" id="KW-0732">Signal</keyword>
<gene>
    <name evidence="11" type="ORF">Vbra_11337</name>
</gene>
<dbReference type="GO" id="GO:0005524">
    <property type="term" value="F:ATP binding"/>
    <property type="evidence" value="ECO:0007669"/>
    <property type="project" value="UniProtKB-KW"/>
</dbReference>
<comment type="similarity">
    <text evidence="2">Belongs to the heat shock protein 90 family.</text>
</comment>
<dbReference type="PhylomeDB" id="A0A0G4EDS5"/>
<dbReference type="Pfam" id="PF00183">
    <property type="entry name" value="HSP90"/>
    <property type="match status" value="1"/>
</dbReference>
<dbReference type="SMART" id="SM00387">
    <property type="entry name" value="HATPase_c"/>
    <property type="match status" value="1"/>
</dbReference>
<dbReference type="PANTHER" id="PTHR11528">
    <property type="entry name" value="HEAT SHOCK PROTEIN 90 FAMILY MEMBER"/>
    <property type="match status" value="1"/>
</dbReference>
<dbReference type="EMBL" id="CDMY01000185">
    <property type="protein sequence ID" value="CEL93682.1"/>
    <property type="molecule type" value="Genomic_DNA"/>
</dbReference>
<feature type="binding site" evidence="7">
    <location>
        <position position="156"/>
    </location>
    <ligand>
        <name>ATP</name>
        <dbReference type="ChEBI" id="CHEBI:30616"/>
    </ligand>
</feature>
<dbReference type="Gene3D" id="3.30.230.80">
    <property type="match status" value="1"/>
</dbReference>
<feature type="binding site" evidence="7">
    <location>
        <position position="164"/>
    </location>
    <ligand>
        <name>ATP</name>
        <dbReference type="ChEBI" id="CHEBI:30616"/>
    </ligand>
</feature>
<dbReference type="PROSITE" id="PS00298">
    <property type="entry name" value="HSP90"/>
    <property type="match status" value="1"/>
</dbReference>
<dbReference type="GO" id="GO:0005737">
    <property type="term" value="C:cytoplasm"/>
    <property type="evidence" value="ECO:0007669"/>
    <property type="project" value="UniProtKB-SubCell"/>
</dbReference>
<feature type="region of interest" description="Disordered" evidence="8">
    <location>
        <begin position="286"/>
        <end position="321"/>
    </location>
</feature>
<evidence type="ECO:0000256" key="2">
    <source>
        <dbReference type="ARBA" id="ARBA00008239"/>
    </source>
</evidence>
<evidence type="ECO:0000256" key="1">
    <source>
        <dbReference type="ARBA" id="ARBA00004496"/>
    </source>
</evidence>
<dbReference type="InterPro" id="IPR001404">
    <property type="entry name" value="Hsp90_fam"/>
</dbReference>
<dbReference type="FunCoup" id="A0A0G4EDS5">
    <property type="interactions" value="49"/>
</dbReference>
<feature type="binding site" evidence="7">
    <location>
        <begin position="191"/>
        <end position="196"/>
    </location>
    <ligand>
        <name>ATP</name>
        <dbReference type="ChEBI" id="CHEBI:30616"/>
    </ligand>
</feature>
<accession>A0A0G4EDS5</accession>
<dbReference type="NCBIfam" id="NF003555">
    <property type="entry name" value="PRK05218.1"/>
    <property type="match status" value="1"/>
</dbReference>
<feature type="binding site" evidence="7">
    <location>
        <position position="109"/>
    </location>
    <ligand>
        <name>ATP</name>
        <dbReference type="ChEBI" id="CHEBI:30616"/>
    </ligand>
</feature>
<keyword evidence="12" id="KW-1185">Reference proteome</keyword>
<keyword evidence="4 7" id="KW-0547">Nucleotide-binding</keyword>
<dbReference type="InterPro" id="IPR003594">
    <property type="entry name" value="HATPase_dom"/>
</dbReference>
<evidence type="ECO:0000259" key="10">
    <source>
        <dbReference type="SMART" id="SM00387"/>
    </source>
</evidence>
<feature type="binding site" evidence="7">
    <location>
        <position position="449"/>
    </location>
    <ligand>
        <name>ATP</name>
        <dbReference type="ChEBI" id="CHEBI:30616"/>
    </ligand>
</feature>
<feature type="chain" id="PRO_5005187187" description="Histidine kinase/HSP90-like ATPase domain-containing protein" evidence="9">
    <location>
        <begin position="25"/>
        <end position="846"/>
    </location>
</feature>
<dbReference type="InterPro" id="IPR020575">
    <property type="entry name" value="Hsp90_N"/>
</dbReference>
<feature type="binding site" evidence="7">
    <location>
        <position position="170"/>
    </location>
    <ligand>
        <name>ATP</name>
        <dbReference type="ChEBI" id="CHEBI:30616"/>
    </ligand>
</feature>
<dbReference type="VEuPathDB" id="CryptoDB:Vbra_11337"/>
<dbReference type="PRINTS" id="PR00775">
    <property type="entry name" value="HEATSHOCK90"/>
</dbReference>
<feature type="binding site" evidence="7">
    <location>
        <position position="105"/>
    </location>
    <ligand>
        <name>ATP</name>
        <dbReference type="ChEBI" id="CHEBI:30616"/>
    </ligand>
</feature>
<dbReference type="OMA" id="GIEQHQY"/>
<feature type="compositionally biased region" description="Basic and acidic residues" evidence="8">
    <location>
        <begin position="496"/>
        <end position="505"/>
    </location>
</feature>
<feature type="domain" description="Histidine kinase/HSP90-like ATPase" evidence="10">
    <location>
        <begin position="98"/>
        <end position="253"/>
    </location>
</feature>
<feature type="compositionally biased region" description="Acidic residues" evidence="8">
    <location>
        <begin position="786"/>
        <end position="801"/>
    </location>
</feature>
<dbReference type="STRING" id="1169540.A0A0G4EDS5"/>
<evidence type="ECO:0000256" key="3">
    <source>
        <dbReference type="ARBA" id="ARBA00022490"/>
    </source>
</evidence>
<proteinExistence type="inferred from homology"/>